<keyword evidence="4" id="KW-1185">Reference proteome</keyword>
<dbReference type="Pfam" id="PF04545">
    <property type="entry name" value="Sigma70_r4"/>
    <property type="match status" value="1"/>
</dbReference>
<comment type="caution">
    <text evidence="3">The sequence shown here is derived from an EMBL/GenBank/DDBJ whole genome shotgun (WGS) entry which is preliminary data.</text>
</comment>
<dbReference type="RefSeq" id="WP_146308543.1">
    <property type="nucleotide sequence ID" value="NZ_VOHS01000089.1"/>
</dbReference>
<feature type="region of interest" description="Disordered" evidence="1">
    <location>
        <begin position="155"/>
        <end position="174"/>
    </location>
</feature>
<name>A0A5C6LNA4_9BACT</name>
<reference evidence="3 4" key="1">
    <citation type="submission" date="2019-08" db="EMBL/GenBank/DDBJ databases">
        <title>Whole genome sequencing of chitin degrading bacteria Chitinophaga pinensis YS16.</title>
        <authorList>
            <person name="Singh R.P."/>
            <person name="Manchanda G."/>
            <person name="Maurya I.K."/>
            <person name="Joshi N.K."/>
            <person name="Srivastava A.K."/>
        </authorList>
    </citation>
    <scope>NUCLEOTIDE SEQUENCE [LARGE SCALE GENOMIC DNA]</scope>
    <source>
        <strain evidence="3 4">YS-16</strain>
    </source>
</reference>
<dbReference type="EMBL" id="VOHS01000089">
    <property type="protein sequence ID" value="TWV89428.1"/>
    <property type="molecule type" value="Genomic_DNA"/>
</dbReference>
<feature type="region of interest" description="Disordered" evidence="1">
    <location>
        <begin position="188"/>
        <end position="235"/>
    </location>
</feature>
<proteinExistence type="predicted"/>
<dbReference type="Gene3D" id="1.20.140.160">
    <property type="match status" value="1"/>
</dbReference>
<organism evidence="3 4">
    <name type="scientific">Chitinophaga pinensis</name>
    <dbReference type="NCBI Taxonomy" id="79329"/>
    <lineage>
        <taxon>Bacteria</taxon>
        <taxon>Pseudomonadati</taxon>
        <taxon>Bacteroidota</taxon>
        <taxon>Chitinophagia</taxon>
        <taxon>Chitinophagales</taxon>
        <taxon>Chitinophagaceae</taxon>
        <taxon>Chitinophaga</taxon>
    </lineage>
</organism>
<dbReference type="AlphaFoldDB" id="A0A5C6LNA4"/>
<evidence type="ECO:0000313" key="4">
    <source>
        <dbReference type="Proteomes" id="UP000318815"/>
    </source>
</evidence>
<evidence type="ECO:0000259" key="2">
    <source>
        <dbReference type="Pfam" id="PF04545"/>
    </source>
</evidence>
<accession>A0A5C6LNA4</accession>
<evidence type="ECO:0000313" key="3">
    <source>
        <dbReference type="EMBL" id="TWV89428.1"/>
    </source>
</evidence>
<feature type="domain" description="RNA polymerase sigma-70 region 4" evidence="2">
    <location>
        <begin position="54"/>
        <end position="101"/>
    </location>
</feature>
<protein>
    <submittedName>
        <fullName evidence="3">Sigma-70 family RNA polymerase sigma factor</fullName>
    </submittedName>
</protein>
<gene>
    <name evidence="3" type="ORF">FEF09_29945</name>
</gene>
<dbReference type="OrthoDB" id="668221at2"/>
<dbReference type="InterPro" id="IPR013324">
    <property type="entry name" value="RNA_pol_sigma_r3/r4-like"/>
</dbReference>
<dbReference type="GO" id="GO:0003700">
    <property type="term" value="F:DNA-binding transcription factor activity"/>
    <property type="evidence" value="ECO:0007669"/>
    <property type="project" value="InterPro"/>
</dbReference>
<evidence type="ECO:0000256" key="1">
    <source>
        <dbReference type="SAM" id="MobiDB-lite"/>
    </source>
</evidence>
<dbReference type="InterPro" id="IPR007630">
    <property type="entry name" value="RNA_pol_sigma70_r4"/>
</dbReference>
<dbReference type="Proteomes" id="UP000318815">
    <property type="component" value="Unassembled WGS sequence"/>
</dbReference>
<sequence>MQFFIKSQGNRTTKNTFFFPSSASSDITRLEYKVEKANTNLLQKQQLTSTMNGAFDQLDDADRDLLNEFYTEQKTFAEIAAEQGLTIEEVRTMVKRAKQELASLTLANLESAKVRQEQPVTTVEPQQTVTPVYARTAKLEKENSKEGATLEIEEVAANPGRAKSTRRKKETNPETVILEIQDGVAIPVPAKSARRKKEITRESATLEIQEQPVDTAPARSTRRKKRSIRKEQYLK</sequence>
<dbReference type="SUPFAM" id="SSF88659">
    <property type="entry name" value="Sigma3 and sigma4 domains of RNA polymerase sigma factors"/>
    <property type="match status" value="1"/>
</dbReference>
<dbReference type="GO" id="GO:0006352">
    <property type="term" value="P:DNA-templated transcription initiation"/>
    <property type="evidence" value="ECO:0007669"/>
    <property type="project" value="InterPro"/>
</dbReference>